<dbReference type="Gene3D" id="1.10.287.130">
    <property type="match status" value="1"/>
</dbReference>
<evidence type="ECO:0000256" key="2">
    <source>
        <dbReference type="ARBA" id="ARBA00012438"/>
    </source>
</evidence>
<feature type="transmembrane region" description="Helical" evidence="8">
    <location>
        <begin position="355"/>
        <end position="377"/>
    </location>
</feature>
<dbReference type="InterPro" id="IPR003594">
    <property type="entry name" value="HATPase_dom"/>
</dbReference>
<keyword evidence="7" id="KW-0175">Coiled coil</keyword>
<dbReference type="InterPro" id="IPR003661">
    <property type="entry name" value="HisK_dim/P_dom"/>
</dbReference>
<dbReference type="EC" id="2.7.13.3" evidence="2"/>
<feature type="transmembrane region" description="Helical" evidence="8">
    <location>
        <begin position="12"/>
        <end position="29"/>
    </location>
</feature>
<dbReference type="InterPro" id="IPR036890">
    <property type="entry name" value="HATPase_C_sf"/>
</dbReference>
<dbReference type="PANTHER" id="PTHR45453:SF1">
    <property type="entry name" value="PHOSPHATE REGULON SENSOR PROTEIN PHOR"/>
    <property type="match status" value="1"/>
</dbReference>
<dbReference type="Proteomes" id="UP001501294">
    <property type="component" value="Unassembled WGS sequence"/>
</dbReference>
<keyword evidence="11" id="KW-1185">Reference proteome</keyword>
<dbReference type="RefSeq" id="WP_223576730.1">
    <property type="nucleotide sequence ID" value="NZ_BAABFU010000001.1"/>
</dbReference>
<dbReference type="PANTHER" id="PTHR45453">
    <property type="entry name" value="PHOSPHATE REGULON SENSOR PROTEIN PHOR"/>
    <property type="match status" value="1"/>
</dbReference>
<feature type="transmembrane region" description="Helical" evidence="8">
    <location>
        <begin position="330"/>
        <end position="349"/>
    </location>
</feature>
<dbReference type="Pfam" id="PF05226">
    <property type="entry name" value="CHASE2"/>
    <property type="match status" value="1"/>
</dbReference>
<dbReference type="InterPro" id="IPR050351">
    <property type="entry name" value="BphY/WalK/GraS-like"/>
</dbReference>
<keyword evidence="4" id="KW-0808">Transferase</keyword>
<reference evidence="11" key="1">
    <citation type="journal article" date="2019" name="Int. J. Syst. Evol. Microbiol.">
        <title>The Global Catalogue of Microorganisms (GCM) 10K type strain sequencing project: providing services to taxonomists for standard genome sequencing and annotation.</title>
        <authorList>
            <consortium name="The Broad Institute Genomics Platform"/>
            <consortium name="The Broad Institute Genome Sequencing Center for Infectious Disease"/>
            <person name="Wu L."/>
            <person name="Ma J."/>
        </authorList>
    </citation>
    <scope>NUCLEOTIDE SEQUENCE [LARGE SCALE GENOMIC DNA]</scope>
    <source>
        <strain evidence="11">JCM 17727</strain>
    </source>
</reference>
<proteinExistence type="predicted"/>
<protein>
    <recommendedName>
        <fullName evidence="2">histidine kinase</fullName>
        <ecNumber evidence="2">2.7.13.3</ecNumber>
    </recommendedName>
</protein>
<evidence type="ECO:0000313" key="11">
    <source>
        <dbReference type="Proteomes" id="UP001501294"/>
    </source>
</evidence>
<dbReference type="PIRSF" id="PIRSF037347">
    <property type="entry name" value="STHK_CHASE2_PAS_prd"/>
    <property type="match status" value="1"/>
</dbReference>
<dbReference type="InterPro" id="IPR004358">
    <property type="entry name" value="Sig_transdc_His_kin-like_C"/>
</dbReference>
<keyword evidence="8" id="KW-0472">Membrane</keyword>
<comment type="caution">
    <text evidence="10">The sequence shown here is derived from an EMBL/GenBank/DDBJ whole genome shotgun (WGS) entry which is preliminary data.</text>
</comment>
<dbReference type="InterPro" id="IPR017181">
    <property type="entry name" value="Sig_transdc_His_kin_CHASE2"/>
</dbReference>
<dbReference type="InterPro" id="IPR005467">
    <property type="entry name" value="His_kinase_dom"/>
</dbReference>
<keyword evidence="8" id="KW-0812">Transmembrane</keyword>
<dbReference type="InterPro" id="IPR036097">
    <property type="entry name" value="HisK_dim/P_sf"/>
</dbReference>
<comment type="catalytic activity">
    <reaction evidence="1">
        <text>ATP + protein L-histidine = ADP + protein N-phospho-L-histidine.</text>
        <dbReference type="EC" id="2.7.13.3"/>
    </reaction>
</comment>
<dbReference type="SMART" id="SM01080">
    <property type="entry name" value="CHASE2"/>
    <property type="match status" value="1"/>
</dbReference>
<sequence length="848" mass="96785">MLEKRRFFTKGGILFATLLAVTAFFLSYFKVFQPVELLAYDRMLRLQSTNYSDDVVIVAMDEKSLQEYGPLPWPRDIHAKAIQQLTKADVRAIGYDVLFNKEKDEGDAVLTKAVAENGRVVFPVVIDELKQDGQLIELQPYPQLYQASKELGMVHFELDSDNIARGVYLKSGLGEPYWRTFAAEVLDVANGEETFELPFDDPKERAPSFNLTKIEKTHYALIPYKKNKDYFSKISFTDLAEGKIEPSLLNGRVIFVGVTATAARNADFLPVPVNRDGQIMSGVEINATLYEGLSQGELIRPIDTLLASIISGILVFFLFMLIPRSMPRHNVYLVFLLAFTLIFVSWVMLHGAGRWLPMVTPGIVMVAGYFLWVWRAVVTNMAFFRRTVKRLQLEVSNSFEPDVKSTFEQHFQFWKRLKLIRGWSNNERDIVDFERSIPVEVNNKPWLVELDSHTEEEKRLFYKLYEQSTLTEETEDIQGSVIEDKVAQVKKAIAKVNFLRRFVEKTMDRMSDGIVLLDMAGRVFYANLEAKKYLDVKDGDDVFRVLDQLSLQSSTEWADEIKQVMLTGIGREVQAINRFKNYYKVGFSLLDNIEGQDFIIINLADITSVKREQQRQLEMIDFISHDLRSPMTSVLALLGQYRSKTSRLTIEELNAEVERLTQSSLSLAEHFLMLSRAESGIEMPLYPVELLNSIDNALAVARPIAMEKAIRLKFAFSDYEDTWLEANEDLLERVILNLLTNAIKYSPDESTVELSLEEDESGVRLKVCDQGEGIDEEQMETIFKPFSRIRRHEIAKIKGIGLGLRFVKAAMERFGGEVSVQSKVGHGSCFILTFPHSVVVDDEMTGIS</sequence>
<organism evidence="10 11">
    <name type="scientific">Kangiella taiwanensis</name>
    <dbReference type="NCBI Taxonomy" id="1079179"/>
    <lineage>
        <taxon>Bacteria</taxon>
        <taxon>Pseudomonadati</taxon>
        <taxon>Pseudomonadota</taxon>
        <taxon>Gammaproteobacteria</taxon>
        <taxon>Kangiellales</taxon>
        <taxon>Kangiellaceae</taxon>
        <taxon>Kangiella</taxon>
    </lineage>
</organism>
<dbReference type="PROSITE" id="PS50109">
    <property type="entry name" value="HIS_KIN"/>
    <property type="match status" value="1"/>
</dbReference>
<dbReference type="SUPFAM" id="SSF47384">
    <property type="entry name" value="Homodimeric domain of signal transducing histidine kinase"/>
    <property type="match status" value="1"/>
</dbReference>
<evidence type="ECO:0000256" key="8">
    <source>
        <dbReference type="SAM" id="Phobius"/>
    </source>
</evidence>
<keyword evidence="3" id="KW-0597">Phosphoprotein</keyword>
<dbReference type="Pfam" id="PF02518">
    <property type="entry name" value="HATPase_c"/>
    <property type="match status" value="1"/>
</dbReference>
<evidence type="ECO:0000256" key="4">
    <source>
        <dbReference type="ARBA" id="ARBA00022679"/>
    </source>
</evidence>
<feature type="transmembrane region" description="Helical" evidence="8">
    <location>
        <begin position="305"/>
        <end position="323"/>
    </location>
</feature>
<keyword evidence="5" id="KW-0418">Kinase</keyword>
<accession>A0ABP8HY74</accession>
<evidence type="ECO:0000256" key="5">
    <source>
        <dbReference type="ARBA" id="ARBA00022777"/>
    </source>
</evidence>
<keyword evidence="8" id="KW-1133">Transmembrane helix</keyword>
<gene>
    <name evidence="10" type="ORF">GCM10023150_09560</name>
</gene>
<feature type="coiled-coil region" evidence="7">
    <location>
        <begin position="643"/>
        <end position="670"/>
    </location>
</feature>
<dbReference type="CDD" id="cd00082">
    <property type="entry name" value="HisKA"/>
    <property type="match status" value="1"/>
</dbReference>
<dbReference type="PRINTS" id="PR00344">
    <property type="entry name" value="BCTRLSENSOR"/>
</dbReference>
<evidence type="ECO:0000259" key="9">
    <source>
        <dbReference type="PROSITE" id="PS50109"/>
    </source>
</evidence>
<dbReference type="EMBL" id="BAABFU010000001">
    <property type="protein sequence ID" value="GAA4347292.1"/>
    <property type="molecule type" value="Genomic_DNA"/>
</dbReference>
<evidence type="ECO:0000313" key="10">
    <source>
        <dbReference type="EMBL" id="GAA4347292.1"/>
    </source>
</evidence>
<evidence type="ECO:0000256" key="7">
    <source>
        <dbReference type="SAM" id="Coils"/>
    </source>
</evidence>
<dbReference type="SUPFAM" id="SSF55874">
    <property type="entry name" value="ATPase domain of HSP90 chaperone/DNA topoisomerase II/histidine kinase"/>
    <property type="match status" value="1"/>
</dbReference>
<dbReference type="Gene3D" id="3.30.565.10">
    <property type="entry name" value="Histidine kinase-like ATPase, C-terminal domain"/>
    <property type="match status" value="1"/>
</dbReference>
<dbReference type="SMART" id="SM00387">
    <property type="entry name" value="HATPase_c"/>
    <property type="match status" value="1"/>
</dbReference>
<evidence type="ECO:0000256" key="1">
    <source>
        <dbReference type="ARBA" id="ARBA00000085"/>
    </source>
</evidence>
<feature type="domain" description="Histidine kinase" evidence="9">
    <location>
        <begin position="622"/>
        <end position="838"/>
    </location>
</feature>
<evidence type="ECO:0000256" key="6">
    <source>
        <dbReference type="ARBA" id="ARBA00023012"/>
    </source>
</evidence>
<evidence type="ECO:0000256" key="3">
    <source>
        <dbReference type="ARBA" id="ARBA00022553"/>
    </source>
</evidence>
<dbReference type="InterPro" id="IPR007890">
    <property type="entry name" value="CHASE2"/>
</dbReference>
<keyword evidence="6" id="KW-0902">Two-component regulatory system</keyword>
<name>A0ABP8HY74_9GAMM</name>